<dbReference type="Pfam" id="PF03446">
    <property type="entry name" value="NAD_binding_2"/>
    <property type="match status" value="1"/>
</dbReference>
<dbReference type="GO" id="GO:0051287">
    <property type="term" value="F:NAD binding"/>
    <property type="evidence" value="ECO:0007669"/>
    <property type="project" value="InterPro"/>
</dbReference>
<evidence type="ECO:0000256" key="3">
    <source>
        <dbReference type="PIRSR" id="PIRSR000103-1"/>
    </source>
</evidence>
<feature type="domain" description="3-hydroxyisobutyrate dehydrogenase-like NAD-binding" evidence="5">
    <location>
        <begin position="168"/>
        <end position="286"/>
    </location>
</feature>
<dbReference type="InterPro" id="IPR036291">
    <property type="entry name" value="NAD(P)-bd_dom_sf"/>
</dbReference>
<dbReference type="PANTHER" id="PTHR43580:SF2">
    <property type="entry name" value="CYTOKINE-LIKE NUCLEAR FACTOR N-PAC"/>
    <property type="match status" value="1"/>
</dbReference>
<dbReference type="PANTHER" id="PTHR43580">
    <property type="entry name" value="OXIDOREDUCTASE GLYR1-RELATED"/>
    <property type="match status" value="1"/>
</dbReference>
<protein>
    <submittedName>
        <fullName evidence="6">3-hydroxyisobutyrate dehydrogenase</fullName>
    </submittedName>
</protein>
<feature type="active site" evidence="3">
    <location>
        <position position="174"/>
    </location>
</feature>
<dbReference type="Pfam" id="PF14833">
    <property type="entry name" value="NAD_binding_11"/>
    <property type="match status" value="1"/>
</dbReference>
<keyword evidence="7" id="KW-1185">Reference proteome</keyword>
<dbReference type="InterPro" id="IPR008927">
    <property type="entry name" value="6-PGluconate_DH-like_C_sf"/>
</dbReference>
<dbReference type="InterPro" id="IPR006115">
    <property type="entry name" value="6PGDH_NADP-bd"/>
</dbReference>
<dbReference type="SUPFAM" id="SSF51735">
    <property type="entry name" value="NAD(P)-binding Rossmann-fold domains"/>
    <property type="match status" value="1"/>
</dbReference>
<dbReference type="Gene3D" id="1.10.1040.10">
    <property type="entry name" value="N-(1-d-carboxylethyl)-l-norvaline Dehydrogenase, domain 2"/>
    <property type="match status" value="1"/>
</dbReference>
<keyword evidence="2" id="KW-0520">NAD</keyword>
<dbReference type="OrthoDB" id="9786703at2"/>
<evidence type="ECO:0000259" key="4">
    <source>
        <dbReference type="Pfam" id="PF03446"/>
    </source>
</evidence>
<dbReference type="AlphaFoldDB" id="A0A1W1Y3F9"/>
<dbReference type="InterPro" id="IPR029154">
    <property type="entry name" value="HIBADH-like_NADP-bd"/>
</dbReference>
<dbReference type="InterPro" id="IPR013328">
    <property type="entry name" value="6PGD_dom2"/>
</dbReference>
<proteinExistence type="predicted"/>
<feature type="domain" description="6-phosphogluconate dehydrogenase NADP-binding" evidence="4">
    <location>
        <begin position="9"/>
        <end position="163"/>
    </location>
</feature>
<dbReference type="RefSeq" id="WP_084282028.1">
    <property type="nucleotide sequence ID" value="NZ_FWXJ01000001.1"/>
</dbReference>
<organism evidence="6 7">
    <name type="scientific">Polynucleobacter kasalickyi</name>
    <dbReference type="NCBI Taxonomy" id="1938817"/>
    <lineage>
        <taxon>Bacteria</taxon>
        <taxon>Pseudomonadati</taxon>
        <taxon>Pseudomonadota</taxon>
        <taxon>Betaproteobacteria</taxon>
        <taxon>Burkholderiales</taxon>
        <taxon>Burkholderiaceae</taxon>
        <taxon>Polynucleobacter</taxon>
    </lineage>
</organism>
<sequence length="298" mass="31958">MSTPLSNHVGVIGLGLMGNALVKRLDSAGVQLLGYDVDLNRCKEFGADRIRTIPGLGTACRVIFLAVFNTAQVEATLLGADGLLKDQPKEPITVICTSTCDPDEIKRIAKAFTDLGHHFLELPISGTSLQLARGDALGLMGGDETQFSQVSALLDIVTPKRQHIGEVGDAGKAKLAINLVLGLHRASMAEGLVFGQQLGLDPAKLLATLQLSAAASSVMGVKGSLMVQRQYQNPQSKVDQSLKDFHLIWDLAQAKDQHLPLAQRYIELLETELAQGNGHLDNAIIFEAILKNSLVKPQ</sequence>
<dbReference type="Gene3D" id="3.40.50.720">
    <property type="entry name" value="NAD(P)-binding Rossmann-like Domain"/>
    <property type="match status" value="1"/>
</dbReference>
<dbReference type="Proteomes" id="UP000192708">
    <property type="component" value="Unassembled WGS sequence"/>
</dbReference>
<evidence type="ECO:0000313" key="7">
    <source>
        <dbReference type="Proteomes" id="UP000192708"/>
    </source>
</evidence>
<reference evidence="6 7" key="1">
    <citation type="submission" date="2017-04" db="EMBL/GenBank/DDBJ databases">
        <authorList>
            <person name="Afonso C.L."/>
            <person name="Miller P.J."/>
            <person name="Scott M.A."/>
            <person name="Spackman E."/>
            <person name="Goraichik I."/>
            <person name="Dimitrov K.M."/>
            <person name="Suarez D.L."/>
            <person name="Swayne D.E."/>
        </authorList>
    </citation>
    <scope>NUCLEOTIDE SEQUENCE [LARGE SCALE GENOMIC DNA]</scope>
    <source>
        <strain evidence="6 7">VK13</strain>
    </source>
</reference>
<dbReference type="STRING" id="1938817.SAMN06296008_101237"/>
<evidence type="ECO:0000256" key="1">
    <source>
        <dbReference type="ARBA" id="ARBA00023002"/>
    </source>
</evidence>
<dbReference type="InterPro" id="IPR051265">
    <property type="entry name" value="HIBADH-related_NP60_sf"/>
</dbReference>
<evidence type="ECO:0000259" key="5">
    <source>
        <dbReference type="Pfam" id="PF14833"/>
    </source>
</evidence>
<evidence type="ECO:0000256" key="2">
    <source>
        <dbReference type="ARBA" id="ARBA00023027"/>
    </source>
</evidence>
<name>A0A1W1Y3F9_9BURK</name>
<dbReference type="GO" id="GO:0016491">
    <property type="term" value="F:oxidoreductase activity"/>
    <property type="evidence" value="ECO:0007669"/>
    <property type="project" value="UniProtKB-KW"/>
</dbReference>
<dbReference type="GO" id="GO:0050661">
    <property type="term" value="F:NADP binding"/>
    <property type="evidence" value="ECO:0007669"/>
    <property type="project" value="InterPro"/>
</dbReference>
<dbReference type="PIRSF" id="PIRSF000103">
    <property type="entry name" value="HIBADH"/>
    <property type="match status" value="1"/>
</dbReference>
<evidence type="ECO:0000313" key="6">
    <source>
        <dbReference type="EMBL" id="SMC30654.1"/>
    </source>
</evidence>
<dbReference type="EMBL" id="FWXJ01000001">
    <property type="protein sequence ID" value="SMC30654.1"/>
    <property type="molecule type" value="Genomic_DNA"/>
</dbReference>
<keyword evidence="1" id="KW-0560">Oxidoreductase</keyword>
<gene>
    <name evidence="6" type="ORF">SAMN06296008_101237</name>
</gene>
<dbReference type="SUPFAM" id="SSF48179">
    <property type="entry name" value="6-phosphogluconate dehydrogenase C-terminal domain-like"/>
    <property type="match status" value="1"/>
</dbReference>
<accession>A0A1W1Y3F9</accession>
<dbReference type="InterPro" id="IPR015815">
    <property type="entry name" value="HIBADH-related"/>
</dbReference>